<feature type="compositionally biased region" description="Polar residues" evidence="1">
    <location>
        <begin position="8"/>
        <end position="17"/>
    </location>
</feature>
<reference evidence="2" key="2">
    <citation type="journal article" date="2015" name="Data Brief">
        <title>Shoot transcriptome of the giant reed, Arundo donax.</title>
        <authorList>
            <person name="Barrero R.A."/>
            <person name="Guerrero F.D."/>
            <person name="Moolhuijzen P."/>
            <person name="Goolsby J.A."/>
            <person name="Tidwell J."/>
            <person name="Bellgard S.E."/>
            <person name="Bellgard M.I."/>
        </authorList>
    </citation>
    <scope>NUCLEOTIDE SEQUENCE</scope>
    <source>
        <tissue evidence="2">Shoot tissue taken approximately 20 cm above the soil surface</tissue>
    </source>
</reference>
<evidence type="ECO:0000256" key="1">
    <source>
        <dbReference type="SAM" id="MobiDB-lite"/>
    </source>
</evidence>
<protein>
    <submittedName>
        <fullName evidence="2">Uncharacterized protein</fullName>
    </submittedName>
</protein>
<dbReference type="AlphaFoldDB" id="A0A0A9H1C9"/>
<dbReference type="EMBL" id="GBRH01167314">
    <property type="protein sequence ID" value="JAE30582.1"/>
    <property type="molecule type" value="Transcribed_RNA"/>
</dbReference>
<feature type="region of interest" description="Disordered" evidence="1">
    <location>
        <begin position="1"/>
        <end position="31"/>
    </location>
</feature>
<proteinExistence type="predicted"/>
<sequence length="31" mass="3306">MLAALKISTGSVPSHSHQAQEKTHQTVCMAL</sequence>
<accession>A0A0A9H1C9</accession>
<name>A0A0A9H1C9_ARUDO</name>
<reference evidence="2" key="1">
    <citation type="submission" date="2014-09" db="EMBL/GenBank/DDBJ databases">
        <authorList>
            <person name="Magalhaes I.L.F."/>
            <person name="Oliveira U."/>
            <person name="Santos F.R."/>
            <person name="Vidigal T.H.D.A."/>
            <person name="Brescovit A.D."/>
            <person name="Santos A.J."/>
        </authorList>
    </citation>
    <scope>NUCLEOTIDE SEQUENCE</scope>
    <source>
        <tissue evidence="2">Shoot tissue taken approximately 20 cm above the soil surface</tissue>
    </source>
</reference>
<organism evidence="2">
    <name type="scientific">Arundo donax</name>
    <name type="common">Giant reed</name>
    <name type="synonym">Donax arundinaceus</name>
    <dbReference type="NCBI Taxonomy" id="35708"/>
    <lineage>
        <taxon>Eukaryota</taxon>
        <taxon>Viridiplantae</taxon>
        <taxon>Streptophyta</taxon>
        <taxon>Embryophyta</taxon>
        <taxon>Tracheophyta</taxon>
        <taxon>Spermatophyta</taxon>
        <taxon>Magnoliopsida</taxon>
        <taxon>Liliopsida</taxon>
        <taxon>Poales</taxon>
        <taxon>Poaceae</taxon>
        <taxon>PACMAD clade</taxon>
        <taxon>Arundinoideae</taxon>
        <taxon>Arundineae</taxon>
        <taxon>Arundo</taxon>
    </lineage>
</organism>
<evidence type="ECO:0000313" key="2">
    <source>
        <dbReference type="EMBL" id="JAE30582.1"/>
    </source>
</evidence>